<dbReference type="AlphaFoldDB" id="A0A8A3S4V1"/>
<name>A0A8A3S4V1_9EURY</name>
<keyword evidence="1" id="KW-0472">Membrane</keyword>
<reference evidence="2" key="2">
    <citation type="submission" date="2019-02" db="EMBL/GenBank/DDBJ databases">
        <authorList>
            <person name="Chen S.-C."/>
            <person name="Chien H.-H."/>
            <person name="Lai M.-C."/>
        </authorList>
    </citation>
    <scope>NUCLEOTIDE SEQUENCE</scope>
    <source>
        <strain evidence="2">N2F9704</strain>
    </source>
</reference>
<keyword evidence="1" id="KW-0812">Transmembrane</keyword>
<proteinExistence type="predicted"/>
<dbReference type="Pfam" id="PF11026">
    <property type="entry name" value="DUF2721"/>
    <property type="match status" value="1"/>
</dbReference>
<sequence length="176" mass="19413">MPPLHQDIFSMLSYSKPNENLEDPVTSADIIQTMLAPGLMISACGLLLLGMSNKYSVVLNRIRVLDEEKRIHLHDAPGRQEDDDPRLSCVLEQLSELRTRAQFERDAIVCYSASVAFFVLTSIFIGLSVLGGIEALGLLTIASFLVGMLLVLAGVLFVGWEAVKGYRIICLDMQNN</sequence>
<dbReference type="EMBL" id="CP036172">
    <property type="protein sequence ID" value="QSZ66899.1"/>
    <property type="molecule type" value="Genomic_DNA"/>
</dbReference>
<organism evidence="2 3">
    <name type="scientific">Methanofollis aquaemaris</name>
    <dbReference type="NCBI Taxonomy" id="126734"/>
    <lineage>
        <taxon>Archaea</taxon>
        <taxon>Methanobacteriati</taxon>
        <taxon>Methanobacteriota</taxon>
        <taxon>Stenosarchaea group</taxon>
        <taxon>Methanomicrobia</taxon>
        <taxon>Methanomicrobiales</taxon>
        <taxon>Methanomicrobiaceae</taxon>
        <taxon>Methanofollis</taxon>
    </lineage>
</organism>
<reference evidence="2" key="1">
    <citation type="journal article" date="2001" name="Int. J. Syst. Evol. Microbiol.">
        <title>Methanofollis aquaemaris sp. nov., a methanogen isolated from an aquaculture fish pond.</title>
        <authorList>
            <person name="Lai M.C."/>
            <person name="Chen S.C."/>
        </authorList>
    </citation>
    <scope>NUCLEOTIDE SEQUENCE</scope>
    <source>
        <strain evidence="2">N2F9704</strain>
    </source>
</reference>
<evidence type="ECO:0000256" key="1">
    <source>
        <dbReference type="SAM" id="Phobius"/>
    </source>
</evidence>
<gene>
    <name evidence="2" type="ORF">RJ40_05030</name>
</gene>
<dbReference type="KEGG" id="maqe:RJ40_05030"/>
<evidence type="ECO:0000313" key="3">
    <source>
        <dbReference type="Proteomes" id="UP001042704"/>
    </source>
</evidence>
<evidence type="ECO:0000313" key="2">
    <source>
        <dbReference type="EMBL" id="QSZ66899.1"/>
    </source>
</evidence>
<protein>
    <submittedName>
        <fullName evidence="2">DUF2721 domain-containing protein</fullName>
    </submittedName>
</protein>
<keyword evidence="3" id="KW-1185">Reference proteome</keyword>
<feature type="transmembrane region" description="Helical" evidence="1">
    <location>
        <begin position="108"/>
        <end position="130"/>
    </location>
</feature>
<feature type="transmembrane region" description="Helical" evidence="1">
    <location>
        <begin position="136"/>
        <end position="158"/>
    </location>
</feature>
<accession>A0A8A3S4V1</accession>
<keyword evidence="1" id="KW-1133">Transmembrane helix</keyword>
<dbReference type="Proteomes" id="UP001042704">
    <property type="component" value="Chromosome"/>
</dbReference>
<feature type="transmembrane region" description="Helical" evidence="1">
    <location>
        <begin position="30"/>
        <end position="51"/>
    </location>
</feature>
<dbReference type="InterPro" id="IPR021279">
    <property type="entry name" value="DUF2721"/>
</dbReference>